<proteinExistence type="predicted"/>
<gene>
    <name evidence="2" type="ORF">X777_01936</name>
</gene>
<evidence type="ECO:0000313" key="3">
    <source>
        <dbReference type="Proteomes" id="UP000053097"/>
    </source>
</evidence>
<reference evidence="2 3" key="1">
    <citation type="journal article" date="2014" name="Curr. Biol.">
        <title>The genome of the clonal raider ant Cerapachys biroi.</title>
        <authorList>
            <person name="Oxley P.R."/>
            <person name="Ji L."/>
            <person name="Fetter-Pruneda I."/>
            <person name="McKenzie S.K."/>
            <person name="Li C."/>
            <person name="Hu H."/>
            <person name="Zhang G."/>
            <person name="Kronauer D.J."/>
        </authorList>
    </citation>
    <scope>NUCLEOTIDE SEQUENCE [LARGE SCALE GENOMIC DNA]</scope>
</reference>
<dbReference type="Proteomes" id="UP000053097">
    <property type="component" value="Unassembled WGS sequence"/>
</dbReference>
<keyword evidence="3" id="KW-1185">Reference proteome</keyword>
<evidence type="ECO:0000256" key="1">
    <source>
        <dbReference type="SAM" id="MobiDB-lite"/>
    </source>
</evidence>
<organism evidence="2 3">
    <name type="scientific">Ooceraea biroi</name>
    <name type="common">Clonal raider ant</name>
    <name type="synonym">Cerapachys biroi</name>
    <dbReference type="NCBI Taxonomy" id="2015173"/>
    <lineage>
        <taxon>Eukaryota</taxon>
        <taxon>Metazoa</taxon>
        <taxon>Ecdysozoa</taxon>
        <taxon>Arthropoda</taxon>
        <taxon>Hexapoda</taxon>
        <taxon>Insecta</taxon>
        <taxon>Pterygota</taxon>
        <taxon>Neoptera</taxon>
        <taxon>Endopterygota</taxon>
        <taxon>Hymenoptera</taxon>
        <taxon>Apocrita</taxon>
        <taxon>Aculeata</taxon>
        <taxon>Formicoidea</taxon>
        <taxon>Formicidae</taxon>
        <taxon>Dorylinae</taxon>
        <taxon>Ooceraea</taxon>
    </lineage>
</organism>
<accession>A0A026WPE0</accession>
<evidence type="ECO:0000313" key="2">
    <source>
        <dbReference type="EMBL" id="EZA57922.1"/>
    </source>
</evidence>
<name>A0A026WPE0_OOCBI</name>
<protein>
    <submittedName>
        <fullName evidence="2">Uncharacterized protein</fullName>
    </submittedName>
</protein>
<dbReference type="EMBL" id="KK107138">
    <property type="protein sequence ID" value="EZA57922.1"/>
    <property type="molecule type" value="Genomic_DNA"/>
</dbReference>
<feature type="region of interest" description="Disordered" evidence="1">
    <location>
        <begin position="88"/>
        <end position="110"/>
    </location>
</feature>
<sequence>MSILNCTHATCTYISMYKCVPGRYTRGRDPLLFRRGRLRRAALCAECDPPAPITVFSQSCINAGIGPQFSLVEFARIRKPELAEFTPRRYRSESRGSPRTTGMLRGSLETEDRVRRLKRKRKIELRLEIRTNGPARRGLYASRVSRECN</sequence>
<dbReference type="AlphaFoldDB" id="A0A026WPE0"/>